<dbReference type="AlphaFoldDB" id="A0A9P8PXK6"/>
<evidence type="ECO:0000313" key="2">
    <source>
        <dbReference type="Proteomes" id="UP000769528"/>
    </source>
</evidence>
<dbReference type="Proteomes" id="UP000769528">
    <property type="component" value="Unassembled WGS sequence"/>
</dbReference>
<organism evidence="1 2">
    <name type="scientific">Wickerhamomyces mucosus</name>
    <dbReference type="NCBI Taxonomy" id="1378264"/>
    <lineage>
        <taxon>Eukaryota</taxon>
        <taxon>Fungi</taxon>
        <taxon>Dikarya</taxon>
        <taxon>Ascomycota</taxon>
        <taxon>Saccharomycotina</taxon>
        <taxon>Saccharomycetes</taxon>
        <taxon>Phaffomycetales</taxon>
        <taxon>Wickerhamomycetaceae</taxon>
        <taxon>Wickerhamomyces</taxon>
    </lineage>
</organism>
<sequence length="638" mass="76758">MLQKLPHEVWEQIINQISDHATLRTLAEIKPLKQLMSKFVLVIKVNHSDYGGLYKTKVIENDEHFTHIVYSIKAKTKLRKSTGRYSKFSEFFTKDITLSQYKAFFGGQLDPKRIFYNSFNDKDRPKYKPVIWYDNLNQHFAFGRPQLKSGNRNFIDYRRFRDNIMKYFKLVIIEVQDIQFPYPNAQHLFDRSIDPSCASEPDILYRQPLIELGFPIRKFHSTNWIHLDLQEELNVPLNDLLGHIMYQRHFADPRIENSALMFLFLFSKNPLDFKLSYNSVKRQLVMDLLSYESFARYLKLHDRFNQVFHGADFVEWDRLDGLSFIFYFSECYPNFNQSGLNRNGINDDTDGDGDVIWNTVKLMETKYRKILQSIILDEFNLRYSRLQCSKTMDKSTYNKHISYRFRKVPYDLDSPVWCDCSSTDPEFFHNTHYRYFWILNILDLLKDKFQTQITSIRINLGNKFDKFENLDNTKRTYQEYSNYLKHFIELKNPKLKFNKLILRANDDHHQLIPRTKNNHNQSYENDSKGHWIDFQDQDFNRNTTNRYCDYRYYDRRFYNNHTYNNTSSSSSSTISTESKKLCNNRFCFRYTSRSFQIRHVFFKSHETKETRGRLSKIDLNLKKVTKSQIWKSLFKGEH</sequence>
<reference evidence="1" key="2">
    <citation type="submission" date="2021-01" db="EMBL/GenBank/DDBJ databases">
        <authorList>
            <person name="Schikora-Tamarit M.A."/>
        </authorList>
    </citation>
    <scope>NUCLEOTIDE SEQUENCE</scope>
    <source>
        <strain evidence="1">CBS6341</strain>
    </source>
</reference>
<reference evidence="1" key="1">
    <citation type="journal article" date="2021" name="Open Biol.">
        <title>Shared evolutionary footprints suggest mitochondrial oxidative damage underlies multiple complex I losses in fungi.</title>
        <authorList>
            <person name="Schikora-Tamarit M.A."/>
            <person name="Marcet-Houben M."/>
            <person name="Nosek J."/>
            <person name="Gabaldon T."/>
        </authorList>
    </citation>
    <scope>NUCLEOTIDE SEQUENCE</scope>
    <source>
        <strain evidence="1">CBS6341</strain>
    </source>
</reference>
<evidence type="ECO:0000313" key="1">
    <source>
        <dbReference type="EMBL" id="KAH3680183.1"/>
    </source>
</evidence>
<keyword evidence="2" id="KW-1185">Reference proteome</keyword>
<gene>
    <name evidence="1" type="ORF">WICMUC_000499</name>
</gene>
<dbReference type="EMBL" id="JAEUBF010000154">
    <property type="protein sequence ID" value="KAH3680183.1"/>
    <property type="molecule type" value="Genomic_DNA"/>
</dbReference>
<comment type="caution">
    <text evidence="1">The sequence shown here is derived from an EMBL/GenBank/DDBJ whole genome shotgun (WGS) entry which is preliminary data.</text>
</comment>
<accession>A0A9P8PXK6</accession>
<name>A0A9P8PXK6_9ASCO</name>
<protein>
    <submittedName>
        <fullName evidence="1">Uncharacterized protein</fullName>
    </submittedName>
</protein>
<proteinExistence type="predicted"/>